<reference evidence="1 2" key="1">
    <citation type="journal article" date="2023" name="G3 (Bethesda)">
        <title>A chromosome-length genome assembly and annotation of blackberry (Rubus argutus, cv. 'Hillquist').</title>
        <authorList>
            <person name="Bruna T."/>
            <person name="Aryal R."/>
            <person name="Dudchenko O."/>
            <person name="Sargent D.J."/>
            <person name="Mead D."/>
            <person name="Buti M."/>
            <person name="Cavallini A."/>
            <person name="Hytonen T."/>
            <person name="Andres J."/>
            <person name="Pham M."/>
            <person name="Weisz D."/>
            <person name="Mascagni F."/>
            <person name="Usai G."/>
            <person name="Natali L."/>
            <person name="Bassil N."/>
            <person name="Fernandez G.E."/>
            <person name="Lomsadze A."/>
            <person name="Armour M."/>
            <person name="Olukolu B."/>
            <person name="Poorten T."/>
            <person name="Britton C."/>
            <person name="Davik J."/>
            <person name="Ashrafi H."/>
            <person name="Aiden E.L."/>
            <person name="Borodovsky M."/>
            <person name="Worthington M."/>
        </authorList>
    </citation>
    <scope>NUCLEOTIDE SEQUENCE [LARGE SCALE GENOMIC DNA]</scope>
    <source>
        <strain evidence="1">PI 553951</strain>
    </source>
</reference>
<evidence type="ECO:0000313" key="1">
    <source>
        <dbReference type="EMBL" id="KAK9931906.1"/>
    </source>
</evidence>
<name>A0AAW1X4L9_RUBAR</name>
<gene>
    <name evidence="1" type="ORF">M0R45_019160</name>
</gene>
<dbReference type="AlphaFoldDB" id="A0AAW1X4L9"/>
<dbReference type="EMBL" id="JBEDUW010000004">
    <property type="protein sequence ID" value="KAK9931906.1"/>
    <property type="molecule type" value="Genomic_DNA"/>
</dbReference>
<evidence type="ECO:0000313" key="2">
    <source>
        <dbReference type="Proteomes" id="UP001457282"/>
    </source>
</evidence>
<comment type="caution">
    <text evidence="1">The sequence shown here is derived from an EMBL/GenBank/DDBJ whole genome shotgun (WGS) entry which is preliminary data.</text>
</comment>
<accession>A0AAW1X4L9</accession>
<dbReference type="Proteomes" id="UP001457282">
    <property type="component" value="Unassembled WGS sequence"/>
</dbReference>
<keyword evidence="2" id="KW-1185">Reference proteome</keyword>
<organism evidence="1 2">
    <name type="scientific">Rubus argutus</name>
    <name type="common">Southern blackberry</name>
    <dbReference type="NCBI Taxonomy" id="59490"/>
    <lineage>
        <taxon>Eukaryota</taxon>
        <taxon>Viridiplantae</taxon>
        <taxon>Streptophyta</taxon>
        <taxon>Embryophyta</taxon>
        <taxon>Tracheophyta</taxon>
        <taxon>Spermatophyta</taxon>
        <taxon>Magnoliopsida</taxon>
        <taxon>eudicotyledons</taxon>
        <taxon>Gunneridae</taxon>
        <taxon>Pentapetalae</taxon>
        <taxon>rosids</taxon>
        <taxon>fabids</taxon>
        <taxon>Rosales</taxon>
        <taxon>Rosaceae</taxon>
        <taxon>Rosoideae</taxon>
        <taxon>Rosoideae incertae sedis</taxon>
        <taxon>Rubus</taxon>
    </lineage>
</organism>
<protein>
    <submittedName>
        <fullName evidence="1">Uncharacterized protein</fullName>
    </submittedName>
</protein>
<sequence length="93" mass="10510">MQRAAARWTGQRSSVSERRRGQCSWIWGSSAAWRCTGSWRRIDAGESRLDDSTMAVRRGAVVRPWEADMVMVKDDGYREGGMVGRGRAWDGCL</sequence>
<proteinExistence type="predicted"/>